<gene>
    <name evidence="1" type="ORF">SAMN05421773_11035</name>
</gene>
<sequence length="161" mass="17054">MTTFADEMPEPWVRALADHIEAGGWGLADAHESAIAVHLGDTARGALGAADTDRYLVIGWSAAGADWGLAASRGHVPHPQLLPGDTPVQLAAAVGRLMRTGRAEPREIRHAVPYGAPGEACTCERITACRGLIPDADCPEHGDRRNPAMTWHWEALCPPGA</sequence>
<dbReference type="Proteomes" id="UP000199207">
    <property type="component" value="Unassembled WGS sequence"/>
</dbReference>
<keyword evidence="2" id="KW-1185">Reference proteome</keyword>
<dbReference type="OrthoDB" id="4232798at2"/>
<dbReference type="EMBL" id="FOLM01000010">
    <property type="protein sequence ID" value="SFD13026.1"/>
    <property type="molecule type" value="Genomic_DNA"/>
</dbReference>
<accession>A0A1I1PT39</accession>
<protein>
    <submittedName>
        <fullName evidence="1">Uncharacterized protein</fullName>
    </submittedName>
</protein>
<name>A0A1I1PT39_9ACTN</name>
<dbReference type="RefSeq" id="WP_093839882.1">
    <property type="nucleotide sequence ID" value="NZ_FOLM01000010.1"/>
</dbReference>
<evidence type="ECO:0000313" key="2">
    <source>
        <dbReference type="Proteomes" id="UP000199207"/>
    </source>
</evidence>
<dbReference type="STRING" id="910347.SAMN05421773_11035"/>
<proteinExistence type="predicted"/>
<reference evidence="1 2" key="1">
    <citation type="submission" date="2016-10" db="EMBL/GenBank/DDBJ databases">
        <authorList>
            <person name="de Groot N.N."/>
        </authorList>
    </citation>
    <scope>NUCLEOTIDE SEQUENCE [LARGE SCALE GENOMIC DNA]</scope>
    <source>
        <strain evidence="1 2">CGMCC 4.5739</strain>
    </source>
</reference>
<dbReference type="AlphaFoldDB" id="A0A1I1PT39"/>
<organism evidence="1 2">
    <name type="scientific">Streptomyces aidingensis</name>
    <dbReference type="NCBI Taxonomy" id="910347"/>
    <lineage>
        <taxon>Bacteria</taxon>
        <taxon>Bacillati</taxon>
        <taxon>Actinomycetota</taxon>
        <taxon>Actinomycetes</taxon>
        <taxon>Kitasatosporales</taxon>
        <taxon>Streptomycetaceae</taxon>
        <taxon>Streptomyces</taxon>
    </lineage>
</organism>
<evidence type="ECO:0000313" key="1">
    <source>
        <dbReference type="EMBL" id="SFD13026.1"/>
    </source>
</evidence>